<keyword evidence="3" id="KW-1003">Cell membrane</keyword>
<evidence type="ECO:0000313" key="9">
    <source>
        <dbReference type="EMBL" id="AIE85489.1"/>
    </source>
</evidence>
<keyword evidence="5 7" id="KW-1133">Transmembrane helix</keyword>
<dbReference type="Proteomes" id="UP000027982">
    <property type="component" value="Chromosome"/>
</dbReference>
<dbReference type="Pfam" id="PF00528">
    <property type="entry name" value="BPD_transp_1"/>
    <property type="match status" value="1"/>
</dbReference>
<feature type="transmembrane region" description="Helical" evidence="7">
    <location>
        <begin position="259"/>
        <end position="281"/>
    </location>
</feature>
<feature type="transmembrane region" description="Helical" evidence="7">
    <location>
        <begin position="154"/>
        <end position="178"/>
    </location>
</feature>
<evidence type="ECO:0000256" key="5">
    <source>
        <dbReference type="ARBA" id="ARBA00022989"/>
    </source>
</evidence>
<dbReference type="CDD" id="cd06261">
    <property type="entry name" value="TM_PBP2"/>
    <property type="match status" value="1"/>
</dbReference>
<evidence type="ECO:0000256" key="3">
    <source>
        <dbReference type="ARBA" id="ARBA00022475"/>
    </source>
</evidence>
<dbReference type="InterPro" id="IPR000515">
    <property type="entry name" value="MetI-like"/>
</dbReference>
<dbReference type="SUPFAM" id="SSF161098">
    <property type="entry name" value="MetI-like"/>
    <property type="match status" value="1"/>
</dbReference>
<dbReference type="OrthoDB" id="9788108at2"/>
<dbReference type="SUPFAM" id="SSF160964">
    <property type="entry name" value="MalF N-terminal region-like"/>
    <property type="match status" value="1"/>
</dbReference>
<evidence type="ECO:0000256" key="4">
    <source>
        <dbReference type="ARBA" id="ARBA00022692"/>
    </source>
</evidence>
<sequence>MRKFWRDNGPGLLFISPWLVGFLVFMAWPFLRSVYLSFTSYDVVTAPKWIGLANYQTLLHDDPVFWQSLWVTVRYAIFAVPLGIVAGVALALLLNVEVRGQAIFRTIFYLPSIVPSVATAVVFMWILNPEIGLVNGLLRTVGIEGPAWLSDTKWAPWSLVLMSLWGIGGSMVIYLAGLKDIPIHLYEAARIDGAKGRHLLRHVTLPLLTPVIFFNLVMGVISAFQYFTEAYVMTQGGPEGSTTFYALYLFQRSWQYLDMGYASAMAWVLFLVVLTVTGLLFRSQRKWVHFGR</sequence>
<feature type="transmembrane region" description="Helical" evidence="7">
    <location>
        <begin position="199"/>
        <end position="224"/>
    </location>
</feature>
<comment type="subcellular location">
    <subcellularLocation>
        <location evidence="1 7">Cell membrane</location>
        <topology evidence="1 7">Multi-pass membrane protein</topology>
    </subcellularLocation>
</comment>
<dbReference type="InterPro" id="IPR035906">
    <property type="entry name" value="MetI-like_sf"/>
</dbReference>
<dbReference type="RefSeq" id="WP_025225941.1">
    <property type="nucleotide sequence ID" value="NZ_CP007139.1"/>
</dbReference>
<evidence type="ECO:0000256" key="6">
    <source>
        <dbReference type="ARBA" id="ARBA00023136"/>
    </source>
</evidence>
<dbReference type="HOGENOM" id="CLU_016047_0_2_0"/>
<keyword evidence="2 7" id="KW-0813">Transport</keyword>
<organism evidence="9 10">
    <name type="scientific">Fimbriimonas ginsengisoli Gsoil 348</name>
    <dbReference type="NCBI Taxonomy" id="661478"/>
    <lineage>
        <taxon>Bacteria</taxon>
        <taxon>Bacillati</taxon>
        <taxon>Armatimonadota</taxon>
        <taxon>Fimbriimonadia</taxon>
        <taxon>Fimbriimonadales</taxon>
        <taxon>Fimbriimonadaceae</taxon>
        <taxon>Fimbriimonas</taxon>
    </lineage>
</organism>
<proteinExistence type="inferred from homology"/>
<dbReference type="InterPro" id="IPR051393">
    <property type="entry name" value="ABC_transporter_permease"/>
</dbReference>
<feature type="domain" description="ABC transmembrane type-1" evidence="8">
    <location>
        <begin position="69"/>
        <end position="280"/>
    </location>
</feature>
<protein>
    <submittedName>
        <fullName evidence="9">Sugar ABC transporter permease</fullName>
    </submittedName>
</protein>
<dbReference type="PANTHER" id="PTHR30193">
    <property type="entry name" value="ABC TRANSPORTER PERMEASE PROTEIN"/>
    <property type="match status" value="1"/>
</dbReference>
<feature type="transmembrane region" description="Helical" evidence="7">
    <location>
        <begin position="12"/>
        <end position="31"/>
    </location>
</feature>
<evidence type="ECO:0000259" key="8">
    <source>
        <dbReference type="PROSITE" id="PS50928"/>
    </source>
</evidence>
<keyword evidence="4 7" id="KW-0812">Transmembrane</keyword>
<dbReference type="KEGG" id="fgi:OP10G_2121"/>
<keyword evidence="6 7" id="KW-0472">Membrane</keyword>
<dbReference type="PROSITE" id="PS50928">
    <property type="entry name" value="ABC_TM1"/>
    <property type="match status" value="1"/>
</dbReference>
<dbReference type="PANTHER" id="PTHR30193:SF1">
    <property type="entry name" value="ABC TRANSPORTER PERMEASE PROTEIN YESP-RELATED"/>
    <property type="match status" value="1"/>
</dbReference>
<evidence type="ECO:0000256" key="2">
    <source>
        <dbReference type="ARBA" id="ARBA00022448"/>
    </source>
</evidence>
<evidence type="ECO:0000256" key="7">
    <source>
        <dbReference type="RuleBase" id="RU363032"/>
    </source>
</evidence>
<feature type="transmembrane region" description="Helical" evidence="7">
    <location>
        <begin position="106"/>
        <end position="127"/>
    </location>
</feature>
<reference evidence="9 10" key="1">
    <citation type="journal article" date="2014" name="PLoS ONE">
        <title>The first complete genome sequence of the class fimbriimonadia in the phylum armatimonadetes.</title>
        <authorList>
            <person name="Hu Z.Y."/>
            <person name="Wang Y.Z."/>
            <person name="Im W.T."/>
            <person name="Wang S.Y."/>
            <person name="Zhao G.P."/>
            <person name="Zheng H.J."/>
            <person name="Quan Z.X."/>
        </authorList>
    </citation>
    <scope>NUCLEOTIDE SEQUENCE [LARGE SCALE GENOMIC DNA]</scope>
    <source>
        <strain evidence="9">Gsoil 348</strain>
    </source>
</reference>
<keyword evidence="10" id="KW-1185">Reference proteome</keyword>
<feature type="transmembrane region" description="Helical" evidence="7">
    <location>
        <begin position="75"/>
        <end position="94"/>
    </location>
</feature>
<accession>A0A068NV87</accession>
<dbReference type="eggNOG" id="COG1175">
    <property type="taxonomic scope" value="Bacteria"/>
</dbReference>
<dbReference type="GO" id="GO:0005886">
    <property type="term" value="C:plasma membrane"/>
    <property type="evidence" value="ECO:0007669"/>
    <property type="project" value="UniProtKB-SubCell"/>
</dbReference>
<dbReference type="GO" id="GO:0055085">
    <property type="term" value="P:transmembrane transport"/>
    <property type="evidence" value="ECO:0007669"/>
    <property type="project" value="InterPro"/>
</dbReference>
<dbReference type="EMBL" id="CP007139">
    <property type="protein sequence ID" value="AIE85489.1"/>
    <property type="molecule type" value="Genomic_DNA"/>
</dbReference>
<dbReference type="AlphaFoldDB" id="A0A068NV87"/>
<name>A0A068NV87_FIMGI</name>
<comment type="similarity">
    <text evidence="7">Belongs to the binding-protein-dependent transport system permease family.</text>
</comment>
<dbReference type="Gene3D" id="1.10.3720.10">
    <property type="entry name" value="MetI-like"/>
    <property type="match status" value="1"/>
</dbReference>
<evidence type="ECO:0000313" key="10">
    <source>
        <dbReference type="Proteomes" id="UP000027982"/>
    </source>
</evidence>
<dbReference type="STRING" id="661478.OP10G_2121"/>
<evidence type="ECO:0000256" key="1">
    <source>
        <dbReference type="ARBA" id="ARBA00004651"/>
    </source>
</evidence>
<gene>
    <name evidence="9" type="ORF">OP10G_2121</name>
</gene>